<proteinExistence type="predicted"/>
<dbReference type="NCBIfam" id="TIGR02532">
    <property type="entry name" value="IV_pilin_GFxxxE"/>
    <property type="match status" value="1"/>
</dbReference>
<evidence type="ECO:0000256" key="1">
    <source>
        <dbReference type="ARBA" id="ARBA00022481"/>
    </source>
</evidence>
<protein>
    <recommendedName>
        <fullName evidence="3">Type II secretion system protein GspG C-terminal domain-containing protein</fullName>
    </recommendedName>
</protein>
<gene>
    <name evidence="2" type="ORF">METZ01_LOCUS134833</name>
</gene>
<evidence type="ECO:0008006" key="3">
    <source>
        <dbReference type="Google" id="ProtNLM"/>
    </source>
</evidence>
<dbReference type="InterPro" id="IPR045584">
    <property type="entry name" value="Pilin-like"/>
</dbReference>
<reference evidence="2" key="1">
    <citation type="submission" date="2018-05" db="EMBL/GenBank/DDBJ databases">
        <authorList>
            <person name="Lanie J.A."/>
            <person name="Ng W.-L."/>
            <person name="Kazmierczak K.M."/>
            <person name="Andrzejewski T.M."/>
            <person name="Davidsen T.M."/>
            <person name="Wayne K.J."/>
            <person name="Tettelin H."/>
            <person name="Glass J.I."/>
            <person name="Rusch D."/>
            <person name="Podicherti R."/>
            <person name="Tsui H.-C.T."/>
            <person name="Winkler M.E."/>
        </authorList>
    </citation>
    <scope>NUCLEOTIDE SEQUENCE</scope>
</reference>
<organism evidence="2">
    <name type="scientific">marine metagenome</name>
    <dbReference type="NCBI Taxonomy" id="408172"/>
    <lineage>
        <taxon>unclassified sequences</taxon>
        <taxon>metagenomes</taxon>
        <taxon>ecological metagenomes</taxon>
    </lineage>
</organism>
<sequence>MKPGARSSVAFTLIELLVVIAIIAILASLLLPALAKAKTKAHAIGCVSNQKQLQVCWQMYTLDFDDKLVLNASGMNRDSWVAGWLQNVQDATNVNLIKAPIGKLWNYNQSLGIYKCPADPSTVRIMGKIYPRTRSISMNGNMNGDVNWSSGPNMRAQFWWYKKLGEITNPSGQFVFIDERKETIDDGYLLVFLGTTLGNQPTQWGNLPAIYHNEAAGLSFADGHVEIRKWLDAATKKPGVGGVRLAPRDVPWIQERASKSKRRSR</sequence>
<dbReference type="Gene3D" id="3.30.700.10">
    <property type="entry name" value="Glycoprotein, Type 4 Pilin"/>
    <property type="match status" value="1"/>
</dbReference>
<dbReference type="InterPro" id="IPR000983">
    <property type="entry name" value="Bac_GSPG_pilin"/>
</dbReference>
<dbReference type="PRINTS" id="PR00813">
    <property type="entry name" value="BCTERIALGSPG"/>
</dbReference>
<keyword evidence="1" id="KW-0488">Methylation</keyword>
<evidence type="ECO:0000313" key="2">
    <source>
        <dbReference type="EMBL" id="SVA81979.1"/>
    </source>
</evidence>
<dbReference type="SUPFAM" id="SSF54523">
    <property type="entry name" value="Pili subunits"/>
    <property type="match status" value="1"/>
</dbReference>
<dbReference type="GO" id="GO:0015627">
    <property type="term" value="C:type II protein secretion system complex"/>
    <property type="evidence" value="ECO:0007669"/>
    <property type="project" value="InterPro"/>
</dbReference>
<dbReference type="GO" id="GO:0015628">
    <property type="term" value="P:protein secretion by the type II secretion system"/>
    <property type="evidence" value="ECO:0007669"/>
    <property type="project" value="InterPro"/>
</dbReference>
<dbReference type="PANTHER" id="PTHR30093">
    <property type="entry name" value="GENERAL SECRETION PATHWAY PROTEIN G"/>
    <property type="match status" value="1"/>
</dbReference>
<accession>A0A381YYE8</accession>
<dbReference type="AlphaFoldDB" id="A0A381YYE8"/>
<name>A0A381YYE8_9ZZZZ</name>
<dbReference type="InterPro" id="IPR012902">
    <property type="entry name" value="N_methyl_site"/>
</dbReference>
<dbReference type="PANTHER" id="PTHR30093:SF2">
    <property type="entry name" value="TYPE II SECRETION SYSTEM PROTEIN H"/>
    <property type="match status" value="1"/>
</dbReference>
<dbReference type="EMBL" id="UINC01019367">
    <property type="protein sequence ID" value="SVA81979.1"/>
    <property type="molecule type" value="Genomic_DNA"/>
</dbReference>